<reference evidence="2 3" key="1">
    <citation type="journal article" date="2022" name="G3 (Bethesda)">
        <title>Whole-genome sequence and methylome profiling of the almond [Prunus dulcis (Mill.) D.A. Webb] cultivar 'Nonpareil'.</title>
        <authorList>
            <person name="D'Amico-Willman K.M."/>
            <person name="Ouma W.Z."/>
            <person name="Meulia T."/>
            <person name="Sideli G.M."/>
            <person name="Gradziel T.M."/>
            <person name="Fresnedo-Ramirez J."/>
        </authorList>
    </citation>
    <scope>NUCLEOTIDE SEQUENCE [LARGE SCALE GENOMIC DNA]</scope>
    <source>
        <strain evidence="2">Clone GOH B32 T37-40</strain>
    </source>
</reference>
<proteinExistence type="predicted"/>
<keyword evidence="3" id="KW-1185">Reference proteome</keyword>
<sequence length="188" mass="21419">MEKDGFSIESGDYKVEDSPYGKTHTYNFVFARLKQRWRLKGPTQLVALDNGFFIVCFVLEEDLLYVLTEGPWVVAGQYVSVKKRRPDKAMYRGVLVKVQAKPSAWKSQLLSIARRITLIQSVASSMSLYTMQTAKLPQALCEDLDKSSKSLGRGWCTKPQCMQLIRCRHVPTNMLTWAKPQASCFLID</sequence>
<comment type="caution">
    <text evidence="2">The sequence shown here is derived from an EMBL/GenBank/DDBJ whole genome shotgun (WGS) entry which is preliminary data.</text>
</comment>
<gene>
    <name evidence="2" type="ORF">L3X38_006982</name>
</gene>
<dbReference type="AlphaFoldDB" id="A0AAD4ZTZ3"/>
<evidence type="ECO:0000259" key="1">
    <source>
        <dbReference type="Pfam" id="PF14111"/>
    </source>
</evidence>
<protein>
    <recommendedName>
        <fullName evidence="1">DUF4283 domain-containing protein</fullName>
    </recommendedName>
</protein>
<evidence type="ECO:0000313" key="3">
    <source>
        <dbReference type="Proteomes" id="UP001054821"/>
    </source>
</evidence>
<dbReference type="InterPro" id="IPR025558">
    <property type="entry name" value="DUF4283"/>
</dbReference>
<dbReference type="Pfam" id="PF14111">
    <property type="entry name" value="DUF4283"/>
    <property type="match status" value="1"/>
</dbReference>
<dbReference type="EMBL" id="JAJFAZ020000001">
    <property type="protein sequence ID" value="KAI5354087.1"/>
    <property type="molecule type" value="Genomic_DNA"/>
</dbReference>
<dbReference type="Proteomes" id="UP001054821">
    <property type="component" value="Chromosome 1"/>
</dbReference>
<name>A0AAD4ZTZ3_PRUDU</name>
<evidence type="ECO:0000313" key="2">
    <source>
        <dbReference type="EMBL" id="KAI5354087.1"/>
    </source>
</evidence>
<feature type="domain" description="DUF4283" evidence="1">
    <location>
        <begin position="24"/>
        <end position="83"/>
    </location>
</feature>
<organism evidence="2 3">
    <name type="scientific">Prunus dulcis</name>
    <name type="common">Almond</name>
    <name type="synonym">Amygdalus dulcis</name>
    <dbReference type="NCBI Taxonomy" id="3755"/>
    <lineage>
        <taxon>Eukaryota</taxon>
        <taxon>Viridiplantae</taxon>
        <taxon>Streptophyta</taxon>
        <taxon>Embryophyta</taxon>
        <taxon>Tracheophyta</taxon>
        <taxon>Spermatophyta</taxon>
        <taxon>Magnoliopsida</taxon>
        <taxon>eudicotyledons</taxon>
        <taxon>Gunneridae</taxon>
        <taxon>Pentapetalae</taxon>
        <taxon>rosids</taxon>
        <taxon>fabids</taxon>
        <taxon>Rosales</taxon>
        <taxon>Rosaceae</taxon>
        <taxon>Amygdaloideae</taxon>
        <taxon>Amygdaleae</taxon>
        <taxon>Prunus</taxon>
    </lineage>
</organism>
<accession>A0AAD4ZTZ3</accession>